<dbReference type="Proteomes" id="UP000289440">
    <property type="component" value="Chromosome"/>
</dbReference>
<dbReference type="InterPro" id="IPR036249">
    <property type="entry name" value="Thioredoxin-like_sf"/>
</dbReference>
<dbReference type="SUPFAM" id="SSF52833">
    <property type="entry name" value="Thioredoxin-like"/>
    <property type="match status" value="1"/>
</dbReference>
<dbReference type="Pfam" id="PF00085">
    <property type="entry name" value="Thioredoxin"/>
    <property type="match status" value="1"/>
</dbReference>
<sequence>MKWADAQKEIENGVVYLEFAVDWCGDCIMMKPIIEKVANHFENNKNVKMIRVDAEESGLFRKANTRFEVLRVPTHIILKNGEIIFKKFEYIHDSILIKEIEKVLN</sequence>
<evidence type="ECO:0000256" key="1">
    <source>
        <dbReference type="ARBA" id="ARBA00008987"/>
    </source>
</evidence>
<dbReference type="GO" id="GO:0005737">
    <property type="term" value="C:cytoplasm"/>
    <property type="evidence" value="ECO:0007669"/>
    <property type="project" value="TreeGrafter"/>
</dbReference>
<dbReference type="GO" id="GO:0015035">
    <property type="term" value="F:protein-disulfide reductase activity"/>
    <property type="evidence" value="ECO:0007669"/>
    <property type="project" value="TreeGrafter"/>
</dbReference>
<proteinExistence type="inferred from homology"/>
<accession>A0A449A5Z1</accession>
<dbReference type="Gene3D" id="3.40.30.10">
    <property type="entry name" value="Glutaredoxin"/>
    <property type="match status" value="1"/>
</dbReference>
<dbReference type="InterPro" id="IPR013766">
    <property type="entry name" value="Thioredoxin_domain"/>
</dbReference>
<evidence type="ECO:0000313" key="4">
    <source>
        <dbReference type="EMBL" id="VEU59642.1"/>
    </source>
</evidence>
<name>A0A449A5Z1_9BACT</name>
<keyword evidence="5" id="KW-1185">Reference proteome</keyword>
<dbReference type="KEGG" id="mnu:NCTC10166_00621"/>
<dbReference type="PROSITE" id="PS51352">
    <property type="entry name" value="THIOREDOXIN_2"/>
    <property type="match status" value="1"/>
</dbReference>
<dbReference type="PANTHER" id="PTHR45663:SF11">
    <property type="entry name" value="GEO12009P1"/>
    <property type="match status" value="1"/>
</dbReference>
<organism evidence="4 5">
    <name type="scientific">Mesomycoplasma neurolyticum</name>
    <dbReference type="NCBI Taxonomy" id="2120"/>
    <lineage>
        <taxon>Bacteria</taxon>
        <taxon>Bacillati</taxon>
        <taxon>Mycoplasmatota</taxon>
        <taxon>Mycoplasmoidales</taxon>
        <taxon>Metamycoplasmataceae</taxon>
        <taxon>Mesomycoplasma</taxon>
    </lineage>
</organism>
<keyword evidence="2" id="KW-0676">Redox-active center</keyword>
<reference evidence="4 5" key="1">
    <citation type="submission" date="2019-01" db="EMBL/GenBank/DDBJ databases">
        <authorList>
            <consortium name="Pathogen Informatics"/>
        </authorList>
    </citation>
    <scope>NUCLEOTIDE SEQUENCE [LARGE SCALE GENOMIC DNA]</scope>
    <source>
        <strain evidence="4 5">NCTC10166</strain>
    </source>
</reference>
<dbReference type="PANTHER" id="PTHR45663">
    <property type="entry name" value="GEO12009P1"/>
    <property type="match status" value="1"/>
</dbReference>
<dbReference type="CDD" id="cd02947">
    <property type="entry name" value="TRX_family"/>
    <property type="match status" value="1"/>
</dbReference>
<evidence type="ECO:0000313" key="5">
    <source>
        <dbReference type="Proteomes" id="UP000289440"/>
    </source>
</evidence>
<feature type="domain" description="Thioredoxin" evidence="3">
    <location>
        <begin position="1"/>
        <end position="105"/>
    </location>
</feature>
<protein>
    <submittedName>
        <fullName evidence="4">Thioredoxin</fullName>
    </submittedName>
</protein>
<evidence type="ECO:0000256" key="2">
    <source>
        <dbReference type="ARBA" id="ARBA00023284"/>
    </source>
</evidence>
<dbReference type="EMBL" id="LR214951">
    <property type="protein sequence ID" value="VEU59642.1"/>
    <property type="molecule type" value="Genomic_DNA"/>
</dbReference>
<dbReference type="AlphaFoldDB" id="A0A449A5Z1"/>
<gene>
    <name evidence="4" type="primary">trxA_2</name>
    <name evidence="4" type="ORF">NCTC10166_00621</name>
</gene>
<evidence type="ECO:0000259" key="3">
    <source>
        <dbReference type="PROSITE" id="PS51352"/>
    </source>
</evidence>
<comment type="similarity">
    <text evidence="1">Belongs to the thioredoxin family.</text>
</comment>